<comment type="subcellular location">
    <subcellularLocation>
        <location evidence="1 8">Cell membrane</location>
        <topology evidence="1 8">Multi-pass membrane protein</topology>
    </subcellularLocation>
</comment>
<keyword evidence="8" id="KW-0406">Ion transport</keyword>
<dbReference type="GO" id="GO:0005886">
    <property type="term" value="C:plasma membrane"/>
    <property type="evidence" value="ECO:0007669"/>
    <property type="project" value="UniProtKB-SubCell"/>
</dbReference>
<evidence type="ECO:0000313" key="10">
    <source>
        <dbReference type="Proteomes" id="UP001596118"/>
    </source>
</evidence>
<dbReference type="HAMAP" id="MF_00454">
    <property type="entry name" value="FluC"/>
    <property type="match status" value="1"/>
</dbReference>
<evidence type="ECO:0000256" key="1">
    <source>
        <dbReference type="ARBA" id="ARBA00004651"/>
    </source>
</evidence>
<protein>
    <recommendedName>
        <fullName evidence="8">Fluoride-specific ion channel FluC</fullName>
    </recommendedName>
</protein>
<feature type="transmembrane region" description="Helical" evidence="8">
    <location>
        <begin position="60"/>
        <end position="80"/>
    </location>
</feature>
<keyword evidence="8" id="KW-0813">Transport</keyword>
<evidence type="ECO:0000256" key="4">
    <source>
        <dbReference type="ARBA" id="ARBA00022989"/>
    </source>
</evidence>
<dbReference type="GO" id="GO:0062054">
    <property type="term" value="F:fluoride channel activity"/>
    <property type="evidence" value="ECO:0007669"/>
    <property type="project" value="UniProtKB-UniRule"/>
</dbReference>
<gene>
    <name evidence="8" type="primary">fluC</name>
    <name evidence="8" type="synonym">crcB</name>
    <name evidence="9" type="ORF">ACFPM1_14415</name>
</gene>
<comment type="caution">
    <text evidence="9">The sequence shown here is derived from an EMBL/GenBank/DDBJ whole genome shotgun (WGS) entry which is preliminary data.</text>
</comment>
<keyword evidence="8" id="KW-0407">Ion channel</keyword>
<evidence type="ECO:0000256" key="2">
    <source>
        <dbReference type="ARBA" id="ARBA00022475"/>
    </source>
</evidence>
<keyword evidence="8" id="KW-0915">Sodium</keyword>
<proteinExistence type="inferred from homology"/>
<dbReference type="AlphaFoldDB" id="A0ABD5R4Y6"/>
<reference evidence="9 10" key="1">
    <citation type="journal article" date="2019" name="Int. J. Syst. Evol. Microbiol.">
        <title>The Global Catalogue of Microorganisms (GCM) 10K type strain sequencing project: providing services to taxonomists for standard genome sequencing and annotation.</title>
        <authorList>
            <consortium name="The Broad Institute Genomics Platform"/>
            <consortium name="The Broad Institute Genome Sequencing Center for Infectious Disease"/>
            <person name="Wu L."/>
            <person name="Ma J."/>
        </authorList>
    </citation>
    <scope>NUCLEOTIDE SEQUENCE [LARGE SCALE GENOMIC DNA]</scope>
    <source>
        <strain evidence="9 10">CGMCC 1.12124</strain>
    </source>
</reference>
<evidence type="ECO:0000256" key="5">
    <source>
        <dbReference type="ARBA" id="ARBA00023136"/>
    </source>
</evidence>
<keyword evidence="2 8" id="KW-1003">Cell membrane</keyword>
<keyword evidence="3 8" id="KW-0812">Transmembrane</keyword>
<name>A0ABD5R4Y6_9EURY</name>
<comment type="catalytic activity">
    <reaction evidence="7">
        <text>fluoride(in) = fluoride(out)</text>
        <dbReference type="Rhea" id="RHEA:76159"/>
        <dbReference type="ChEBI" id="CHEBI:17051"/>
    </reaction>
    <physiologicalReaction direction="left-to-right" evidence="7">
        <dbReference type="Rhea" id="RHEA:76160"/>
    </physiologicalReaction>
</comment>
<comment type="similarity">
    <text evidence="6 8">Belongs to the fluoride channel Fluc/FEX (TC 1.A.43) family.</text>
</comment>
<comment type="activity regulation">
    <text evidence="8">Na(+) is not transported, but it plays an essential structural role and its presence is essential for fluoride channel function.</text>
</comment>
<organism evidence="9 10">
    <name type="scientific">Halorubrum rubrum</name>
    <dbReference type="NCBI Taxonomy" id="1126240"/>
    <lineage>
        <taxon>Archaea</taxon>
        <taxon>Methanobacteriati</taxon>
        <taxon>Methanobacteriota</taxon>
        <taxon>Stenosarchaea group</taxon>
        <taxon>Halobacteria</taxon>
        <taxon>Halobacteriales</taxon>
        <taxon>Haloferacaceae</taxon>
        <taxon>Halorubrum</taxon>
    </lineage>
</organism>
<dbReference type="InterPro" id="IPR003691">
    <property type="entry name" value="FluC"/>
</dbReference>
<feature type="transmembrane region" description="Helical" evidence="8">
    <location>
        <begin position="36"/>
        <end position="53"/>
    </location>
</feature>
<evidence type="ECO:0000256" key="7">
    <source>
        <dbReference type="ARBA" id="ARBA00035585"/>
    </source>
</evidence>
<feature type="binding site" evidence="8">
    <location>
        <position position="70"/>
    </location>
    <ligand>
        <name>Na(+)</name>
        <dbReference type="ChEBI" id="CHEBI:29101"/>
        <note>structural</note>
    </ligand>
</feature>
<dbReference type="RefSeq" id="WP_256412607.1">
    <property type="nucleotide sequence ID" value="NZ_JANHDM010000011.1"/>
</dbReference>
<dbReference type="GO" id="GO:0140114">
    <property type="term" value="P:cellular detoxification of fluoride"/>
    <property type="evidence" value="ECO:0007669"/>
    <property type="project" value="UniProtKB-UniRule"/>
</dbReference>
<dbReference type="EMBL" id="JBHSKY010000017">
    <property type="protein sequence ID" value="MFC5279946.1"/>
    <property type="molecule type" value="Genomic_DNA"/>
</dbReference>
<feature type="transmembrane region" description="Helical" evidence="8">
    <location>
        <begin position="95"/>
        <end position="119"/>
    </location>
</feature>
<dbReference type="Proteomes" id="UP001596118">
    <property type="component" value="Unassembled WGS sequence"/>
</dbReference>
<evidence type="ECO:0000313" key="9">
    <source>
        <dbReference type="EMBL" id="MFC5279946.1"/>
    </source>
</evidence>
<evidence type="ECO:0000256" key="6">
    <source>
        <dbReference type="ARBA" id="ARBA00035120"/>
    </source>
</evidence>
<keyword evidence="8" id="KW-0479">Metal-binding</keyword>
<sequence>MTAANPLLGAVAVGLGGAAGATCRHLIGLTVSGRRSLAAVNVLGSLVLGAVLAAPVDSAVALGVGVGFCGAFTTFSSFAVETVTTAESGEADVAVGFALGVLLAAIGAALLGSAAVAVAT</sequence>
<accession>A0ABD5R4Y6</accession>
<keyword evidence="10" id="KW-1185">Reference proteome</keyword>
<keyword evidence="4 8" id="KW-1133">Transmembrane helix</keyword>
<dbReference type="GO" id="GO:0046872">
    <property type="term" value="F:metal ion binding"/>
    <property type="evidence" value="ECO:0007669"/>
    <property type="project" value="UniProtKB-KW"/>
</dbReference>
<evidence type="ECO:0000256" key="3">
    <source>
        <dbReference type="ARBA" id="ARBA00022692"/>
    </source>
</evidence>
<keyword evidence="5 8" id="KW-0472">Membrane</keyword>
<dbReference type="Pfam" id="PF02537">
    <property type="entry name" value="CRCB"/>
    <property type="match status" value="1"/>
</dbReference>
<feature type="binding site" evidence="8">
    <location>
        <position position="73"/>
    </location>
    <ligand>
        <name>Na(+)</name>
        <dbReference type="ChEBI" id="CHEBI:29101"/>
        <note>structural</note>
    </ligand>
</feature>
<comment type="function">
    <text evidence="8">Fluoride-specific ion channel. Important for reducing fluoride concentration in the cell, thus reducing its toxicity.</text>
</comment>
<evidence type="ECO:0000256" key="8">
    <source>
        <dbReference type="HAMAP-Rule" id="MF_00454"/>
    </source>
</evidence>